<feature type="transmembrane region" description="Helical" evidence="11">
    <location>
        <begin position="70"/>
        <end position="92"/>
    </location>
</feature>
<evidence type="ECO:0000256" key="6">
    <source>
        <dbReference type="ARBA" id="ARBA00022692"/>
    </source>
</evidence>
<evidence type="ECO:0000313" key="14">
    <source>
        <dbReference type="Proteomes" id="UP000305709"/>
    </source>
</evidence>
<evidence type="ECO:0000313" key="13">
    <source>
        <dbReference type="EMBL" id="TNC67511.1"/>
    </source>
</evidence>
<dbReference type="InterPro" id="IPR035906">
    <property type="entry name" value="MetI-like_sf"/>
</dbReference>
<keyword evidence="8 11" id="KW-0472">Membrane</keyword>
<evidence type="ECO:0000256" key="11">
    <source>
        <dbReference type="RuleBase" id="RU363032"/>
    </source>
</evidence>
<dbReference type="PROSITE" id="PS50928">
    <property type="entry name" value="ABC_TM1"/>
    <property type="match status" value="1"/>
</dbReference>
<dbReference type="GO" id="GO:0055085">
    <property type="term" value="P:transmembrane transport"/>
    <property type="evidence" value="ECO:0007669"/>
    <property type="project" value="InterPro"/>
</dbReference>
<dbReference type="SUPFAM" id="SSF161098">
    <property type="entry name" value="MetI-like"/>
    <property type="match status" value="1"/>
</dbReference>
<keyword evidence="7 11" id="KW-1133">Transmembrane helix</keyword>
<protein>
    <recommendedName>
        <fullName evidence="10">Spermidine/putrescine transport system permease protein PotC</fullName>
    </recommendedName>
</protein>
<dbReference type="RefSeq" id="WP_139082614.1">
    <property type="nucleotide sequence ID" value="NZ_VDFV01000028.1"/>
</dbReference>
<keyword evidence="4" id="KW-1003">Cell membrane</keyword>
<dbReference type="PANTHER" id="PTHR43848">
    <property type="entry name" value="PUTRESCINE TRANSPORT SYSTEM PERMEASE PROTEIN POTI"/>
    <property type="match status" value="1"/>
</dbReference>
<comment type="caution">
    <text evidence="13">The sequence shown here is derived from an EMBL/GenBank/DDBJ whole genome shotgun (WGS) entry which is preliminary data.</text>
</comment>
<dbReference type="Gene3D" id="1.10.3720.10">
    <property type="entry name" value="MetI-like"/>
    <property type="match status" value="1"/>
</dbReference>
<evidence type="ECO:0000259" key="12">
    <source>
        <dbReference type="PROSITE" id="PS50928"/>
    </source>
</evidence>
<keyword evidence="6 11" id="KW-0812">Transmembrane</keyword>
<dbReference type="EMBL" id="VDFV01000028">
    <property type="protein sequence ID" value="TNC67511.1"/>
    <property type="molecule type" value="Genomic_DNA"/>
</dbReference>
<name>A0A5C4N713_9RHOB</name>
<organism evidence="13 14">
    <name type="scientific">Rubellimicrobium roseum</name>
    <dbReference type="NCBI Taxonomy" id="687525"/>
    <lineage>
        <taxon>Bacteria</taxon>
        <taxon>Pseudomonadati</taxon>
        <taxon>Pseudomonadota</taxon>
        <taxon>Alphaproteobacteria</taxon>
        <taxon>Rhodobacterales</taxon>
        <taxon>Roseobacteraceae</taxon>
        <taxon>Rubellimicrobium</taxon>
    </lineage>
</organism>
<evidence type="ECO:0000256" key="5">
    <source>
        <dbReference type="ARBA" id="ARBA00022519"/>
    </source>
</evidence>
<evidence type="ECO:0000256" key="10">
    <source>
        <dbReference type="ARBA" id="ARBA00039580"/>
    </source>
</evidence>
<dbReference type="PROSITE" id="PS51257">
    <property type="entry name" value="PROKAR_LIPOPROTEIN"/>
    <property type="match status" value="1"/>
</dbReference>
<dbReference type="AlphaFoldDB" id="A0A5C4N713"/>
<accession>A0A5C4N713</accession>
<feature type="transmembrane region" description="Helical" evidence="11">
    <location>
        <begin position="104"/>
        <end position="129"/>
    </location>
</feature>
<evidence type="ECO:0000256" key="8">
    <source>
        <dbReference type="ARBA" id="ARBA00023136"/>
    </source>
</evidence>
<evidence type="ECO:0000256" key="9">
    <source>
        <dbReference type="ARBA" id="ARBA00037216"/>
    </source>
</evidence>
<proteinExistence type="inferred from homology"/>
<keyword evidence="3 11" id="KW-0813">Transport</keyword>
<evidence type="ECO:0000256" key="2">
    <source>
        <dbReference type="ARBA" id="ARBA00007069"/>
    </source>
</evidence>
<keyword evidence="14" id="KW-1185">Reference proteome</keyword>
<dbReference type="OrthoDB" id="9782004at2"/>
<dbReference type="CDD" id="cd06261">
    <property type="entry name" value="TM_PBP2"/>
    <property type="match status" value="1"/>
</dbReference>
<comment type="similarity">
    <text evidence="2">Belongs to the binding-protein-dependent transport system permease family. CysTW subfamily.</text>
</comment>
<feature type="transmembrane region" description="Helical" evidence="11">
    <location>
        <begin position="179"/>
        <end position="202"/>
    </location>
</feature>
<evidence type="ECO:0000256" key="4">
    <source>
        <dbReference type="ARBA" id="ARBA00022475"/>
    </source>
</evidence>
<feature type="transmembrane region" description="Helical" evidence="11">
    <location>
        <begin position="12"/>
        <end position="33"/>
    </location>
</feature>
<sequence>MKGVRHYPGFTAIALGCLLVLYAPMIVVGIYSFNGSTSLTTWGGFSLRWYADVFTGEEAERFGMATWNSLTIAFMAATVSTVIATAAAVAMVRGGRFRGKAGTFALINLPLMVPEIVIAVATLIFFSTIGLETGYLTVLIAHVTFCIPFAYLPISARLQGIEGTYEQAARDLYASRWQAFSLILLPLMAPGIVSGYLLAFIISLDDFIITNFVKGAGMETLPTAIFGSVKQGLKPNIMAISTMLLVVSILFVTLSYLINRRGQKTLVQQGDRA</sequence>
<comment type="subcellular location">
    <subcellularLocation>
        <location evidence="1">Cell inner membrane</location>
        <topology evidence="1">Multi-pass membrane protein</topology>
    </subcellularLocation>
    <subcellularLocation>
        <location evidence="11">Cell membrane</location>
        <topology evidence="11">Multi-pass membrane protein</topology>
    </subcellularLocation>
</comment>
<gene>
    <name evidence="13" type="ORF">FHG71_15515</name>
</gene>
<feature type="domain" description="ABC transmembrane type-1" evidence="12">
    <location>
        <begin position="66"/>
        <end position="255"/>
    </location>
</feature>
<dbReference type="Pfam" id="PF00528">
    <property type="entry name" value="BPD_transp_1"/>
    <property type="match status" value="1"/>
</dbReference>
<reference evidence="13 14" key="1">
    <citation type="submission" date="2019-06" db="EMBL/GenBank/DDBJ databases">
        <authorList>
            <person name="Jiang L."/>
        </authorList>
    </citation>
    <scope>NUCLEOTIDE SEQUENCE [LARGE SCALE GENOMIC DNA]</scope>
    <source>
        <strain evidence="13 14">YIM 48858</strain>
    </source>
</reference>
<dbReference type="PANTHER" id="PTHR43848:SF5">
    <property type="entry name" value="SPERMIDINE_PUTRESCINE TRANSPORT SYSTEM PERMEASE PROTEIN POTC"/>
    <property type="match status" value="1"/>
</dbReference>
<evidence type="ECO:0000256" key="1">
    <source>
        <dbReference type="ARBA" id="ARBA00004429"/>
    </source>
</evidence>
<comment type="function">
    <text evidence="9">Required for the activity of the bacterial periplasmic transport system of putrescine and spermidine.</text>
</comment>
<keyword evidence="5" id="KW-0997">Cell inner membrane</keyword>
<evidence type="ECO:0000256" key="7">
    <source>
        <dbReference type="ARBA" id="ARBA00022989"/>
    </source>
</evidence>
<dbReference type="GO" id="GO:0005886">
    <property type="term" value="C:plasma membrane"/>
    <property type="evidence" value="ECO:0007669"/>
    <property type="project" value="UniProtKB-SubCell"/>
</dbReference>
<feature type="transmembrane region" description="Helical" evidence="11">
    <location>
        <begin position="135"/>
        <end position="158"/>
    </location>
</feature>
<evidence type="ECO:0000256" key="3">
    <source>
        <dbReference type="ARBA" id="ARBA00022448"/>
    </source>
</evidence>
<dbReference type="InterPro" id="IPR000515">
    <property type="entry name" value="MetI-like"/>
</dbReference>
<feature type="transmembrane region" description="Helical" evidence="11">
    <location>
        <begin position="237"/>
        <end position="258"/>
    </location>
</feature>
<dbReference type="Proteomes" id="UP000305709">
    <property type="component" value="Unassembled WGS sequence"/>
</dbReference>
<dbReference type="InterPro" id="IPR051789">
    <property type="entry name" value="Bact_Polyamine_Transport"/>
</dbReference>